<reference evidence="2 3" key="1">
    <citation type="submission" date="2023-03" db="EMBL/GenBank/DDBJ databases">
        <title>High-quality genome of Scylla paramamosain provides insights in environmental adaptation.</title>
        <authorList>
            <person name="Zhang L."/>
        </authorList>
    </citation>
    <scope>NUCLEOTIDE SEQUENCE [LARGE SCALE GENOMIC DNA]</scope>
    <source>
        <strain evidence="2">LZ_2023a</strain>
        <tissue evidence="2">Muscle</tissue>
    </source>
</reference>
<gene>
    <name evidence="2" type="ORF">O3P69_002110</name>
</gene>
<evidence type="ECO:0000313" key="2">
    <source>
        <dbReference type="EMBL" id="KAK8407347.1"/>
    </source>
</evidence>
<evidence type="ECO:0000313" key="3">
    <source>
        <dbReference type="Proteomes" id="UP001487740"/>
    </source>
</evidence>
<evidence type="ECO:0000256" key="1">
    <source>
        <dbReference type="SAM" id="SignalP"/>
    </source>
</evidence>
<dbReference type="AlphaFoldDB" id="A0AAW0V802"/>
<dbReference type="Proteomes" id="UP001487740">
    <property type="component" value="Unassembled WGS sequence"/>
</dbReference>
<comment type="caution">
    <text evidence="2">The sequence shown here is derived from an EMBL/GenBank/DDBJ whole genome shotgun (WGS) entry which is preliminary data.</text>
</comment>
<organism evidence="2 3">
    <name type="scientific">Scylla paramamosain</name>
    <name type="common">Mud crab</name>
    <dbReference type="NCBI Taxonomy" id="85552"/>
    <lineage>
        <taxon>Eukaryota</taxon>
        <taxon>Metazoa</taxon>
        <taxon>Ecdysozoa</taxon>
        <taxon>Arthropoda</taxon>
        <taxon>Crustacea</taxon>
        <taxon>Multicrustacea</taxon>
        <taxon>Malacostraca</taxon>
        <taxon>Eumalacostraca</taxon>
        <taxon>Eucarida</taxon>
        <taxon>Decapoda</taxon>
        <taxon>Pleocyemata</taxon>
        <taxon>Brachyura</taxon>
        <taxon>Eubrachyura</taxon>
        <taxon>Portunoidea</taxon>
        <taxon>Portunidae</taxon>
        <taxon>Portuninae</taxon>
        <taxon>Scylla</taxon>
    </lineage>
</organism>
<protein>
    <submittedName>
        <fullName evidence="2">Uncharacterized protein</fullName>
    </submittedName>
</protein>
<name>A0AAW0V802_SCYPA</name>
<proteinExistence type="predicted"/>
<feature type="signal peptide" evidence="1">
    <location>
        <begin position="1"/>
        <end position="22"/>
    </location>
</feature>
<sequence>MLLRSVVFISFLIAQGMRECDGGPARCHTSFLSGELVRATVQVASTTPLKGFYVVFQSAPDECLLSALEASGLGARLLSSAGSWKSTLESVPYGTASQHLLIGNLTWIADMVSQASLMMAAHTLHTEMTSWVWVVTLPTNTIQPDSSGCTRASLQSYLRERDSGGEHPC</sequence>
<feature type="chain" id="PRO_5043810742" evidence="1">
    <location>
        <begin position="23"/>
        <end position="169"/>
    </location>
</feature>
<keyword evidence="1" id="KW-0732">Signal</keyword>
<dbReference type="EMBL" id="JARAKH010000001">
    <property type="protein sequence ID" value="KAK8407347.1"/>
    <property type="molecule type" value="Genomic_DNA"/>
</dbReference>
<keyword evidence="3" id="KW-1185">Reference proteome</keyword>
<accession>A0AAW0V802</accession>